<feature type="compositionally biased region" description="Basic and acidic residues" evidence="2">
    <location>
        <begin position="264"/>
        <end position="279"/>
    </location>
</feature>
<proteinExistence type="predicted"/>
<dbReference type="PROSITE" id="PS50157">
    <property type="entry name" value="ZINC_FINGER_C2H2_2"/>
    <property type="match status" value="1"/>
</dbReference>
<feature type="compositionally biased region" description="Low complexity" evidence="2">
    <location>
        <begin position="37"/>
        <end position="46"/>
    </location>
</feature>
<keyword evidence="1" id="KW-0479">Metal-binding</keyword>
<keyword evidence="1" id="KW-0863">Zinc-finger</keyword>
<gene>
    <name evidence="4" type="ORF">TBRA_LOCUS1665</name>
</gene>
<feature type="compositionally biased region" description="Basic and acidic residues" evidence="2">
    <location>
        <begin position="743"/>
        <end position="771"/>
    </location>
</feature>
<feature type="region of interest" description="Disordered" evidence="2">
    <location>
        <begin position="143"/>
        <end position="240"/>
    </location>
</feature>
<dbReference type="Gene3D" id="3.30.160.60">
    <property type="entry name" value="Classic Zinc Finger"/>
    <property type="match status" value="1"/>
</dbReference>
<sequence>MEKTPALSTCSISTEEDDEIAATASSFYHHKKSNNKQQQPQLQRQPITTKKRLYRDVLENLPRQVIPVSETMSDGSFERRYDELEKQAMEQYRTSEECLALRYQVYYLAACCVLLLLYMELEQQALEQYKAIEGSESMINLEHDRRSQASTRSSSQRGGGGACSDQDDKLSLCSNNSSVSSSTTDGQATGGDHYHHQQQQQYSSYARATTSSSSSFSNNSNNYAKRSGSSSGGDARGNELPTRQQRIKILKLPTTSSAVAATDAGEKKDEDEMTRRVDSDTTAAAAAAAALAVVHRAASEGSLQQRPIASISSTAAAVAKRFSACQGVARSIASCRSAGRNGDSTTTTTSSGSRYAGSRGPAHHHHHHQHRLANARDKIVKTSSLMSLRCNLTPIVPVQQNNIGPEQSPRKNNLQKIQQQLQNVDDDDYDEASQKKLEQRVGLLYSHQQQQQTNRKSNQQGSGDDKIDDITGHFRENGYSTLCCGSGSKNFAPALMPVVARARRSPPEPGSSDGSCIDAAQHACRRPKDRLSSKVPKRLEMSSSLEQHSDENFTFSKNYEQFRERDNNNLDYTESAQYLGRRSPGTPIIAHKLLLRTLVFGTSGVSGGSCGTRFASRVVVVSAAPSCLILHSISETTSTAFCVPIVEHKKRVYRCKVCHKKFHHRRDLQHHVYIHLKIPYVVVKRVPYTYQTVFKTQAAENYSLNVEHPGDLKIKLKRTESLKLTLRKSPLGTEFSVVSPVDPAKEEIQEESKLAQEHMNDKNDSEEEKTSNHSGENEVFLETESGSGSDVANVADASNVSNAFEYKASNETAPAARYSVAGPTSTLCAKTKAHGCSATRQERRCRLPCHCSTEKKQWFARYSKCSRCLEVLVLTCRLLHFLLSKKRKL</sequence>
<evidence type="ECO:0000256" key="1">
    <source>
        <dbReference type="PROSITE-ProRule" id="PRU00042"/>
    </source>
</evidence>
<dbReference type="AlphaFoldDB" id="A0A6H5HVK4"/>
<name>A0A6H5HVK4_9HYME</name>
<feature type="region of interest" description="Disordered" evidence="2">
    <location>
        <begin position="252"/>
        <end position="280"/>
    </location>
</feature>
<keyword evidence="5" id="KW-1185">Reference proteome</keyword>
<feature type="compositionally biased region" description="Low complexity" evidence="2">
    <location>
        <begin position="339"/>
        <end position="360"/>
    </location>
</feature>
<dbReference type="PROSITE" id="PS00028">
    <property type="entry name" value="ZINC_FINGER_C2H2_1"/>
    <property type="match status" value="1"/>
</dbReference>
<feature type="region of interest" description="Disordered" evidence="2">
    <location>
        <begin position="742"/>
        <end position="776"/>
    </location>
</feature>
<feature type="region of interest" description="Disordered" evidence="2">
    <location>
        <begin position="445"/>
        <end position="472"/>
    </location>
</feature>
<feature type="compositionally biased region" description="Low complexity" evidence="2">
    <location>
        <begin position="197"/>
        <end position="229"/>
    </location>
</feature>
<evidence type="ECO:0000313" key="4">
    <source>
        <dbReference type="EMBL" id="CAB0029636.1"/>
    </source>
</evidence>
<protein>
    <recommendedName>
        <fullName evidence="3">C2H2-type domain-containing protein</fullName>
    </recommendedName>
</protein>
<evidence type="ECO:0000259" key="3">
    <source>
        <dbReference type="PROSITE" id="PS50157"/>
    </source>
</evidence>
<dbReference type="Proteomes" id="UP000479190">
    <property type="component" value="Unassembled WGS sequence"/>
</dbReference>
<organism evidence="4 5">
    <name type="scientific">Trichogramma brassicae</name>
    <dbReference type="NCBI Taxonomy" id="86971"/>
    <lineage>
        <taxon>Eukaryota</taxon>
        <taxon>Metazoa</taxon>
        <taxon>Ecdysozoa</taxon>
        <taxon>Arthropoda</taxon>
        <taxon>Hexapoda</taxon>
        <taxon>Insecta</taxon>
        <taxon>Pterygota</taxon>
        <taxon>Neoptera</taxon>
        <taxon>Endopterygota</taxon>
        <taxon>Hymenoptera</taxon>
        <taxon>Apocrita</taxon>
        <taxon>Proctotrupomorpha</taxon>
        <taxon>Chalcidoidea</taxon>
        <taxon>Trichogrammatidae</taxon>
        <taxon>Trichogramma</taxon>
    </lineage>
</organism>
<evidence type="ECO:0000256" key="2">
    <source>
        <dbReference type="SAM" id="MobiDB-lite"/>
    </source>
</evidence>
<dbReference type="GO" id="GO:0008270">
    <property type="term" value="F:zinc ion binding"/>
    <property type="evidence" value="ECO:0007669"/>
    <property type="project" value="UniProtKB-KW"/>
</dbReference>
<accession>A0A6H5HVK4</accession>
<feature type="region of interest" description="Disordered" evidence="2">
    <location>
        <begin position="23"/>
        <end position="46"/>
    </location>
</feature>
<dbReference type="InterPro" id="IPR013087">
    <property type="entry name" value="Znf_C2H2_type"/>
</dbReference>
<feature type="compositionally biased region" description="Basic and acidic residues" evidence="2">
    <location>
        <begin position="463"/>
        <end position="472"/>
    </location>
</feature>
<feature type="compositionally biased region" description="Low complexity" evidence="2">
    <location>
        <begin position="171"/>
        <end position="182"/>
    </location>
</feature>
<feature type="compositionally biased region" description="Polar residues" evidence="2">
    <location>
        <begin position="453"/>
        <end position="462"/>
    </location>
</feature>
<feature type="domain" description="C2H2-type" evidence="3">
    <location>
        <begin position="653"/>
        <end position="675"/>
    </location>
</feature>
<dbReference type="OrthoDB" id="6598508at2759"/>
<feature type="compositionally biased region" description="Basic residues" evidence="2">
    <location>
        <begin position="361"/>
        <end position="373"/>
    </location>
</feature>
<keyword evidence="1" id="KW-0862">Zinc</keyword>
<feature type="region of interest" description="Disordered" evidence="2">
    <location>
        <begin position="336"/>
        <end position="374"/>
    </location>
</feature>
<dbReference type="EMBL" id="CADCXV010000335">
    <property type="protein sequence ID" value="CAB0029636.1"/>
    <property type="molecule type" value="Genomic_DNA"/>
</dbReference>
<evidence type="ECO:0000313" key="5">
    <source>
        <dbReference type="Proteomes" id="UP000479190"/>
    </source>
</evidence>
<reference evidence="4 5" key="1">
    <citation type="submission" date="2020-02" db="EMBL/GenBank/DDBJ databases">
        <authorList>
            <person name="Ferguson B K."/>
        </authorList>
    </citation>
    <scope>NUCLEOTIDE SEQUENCE [LARGE SCALE GENOMIC DNA]</scope>
</reference>